<comment type="caution">
    <text evidence="1">The sequence shown here is derived from an EMBL/GenBank/DDBJ whole genome shotgun (WGS) entry which is preliminary data.</text>
</comment>
<dbReference type="Proteomes" id="UP001642483">
    <property type="component" value="Unassembled WGS sequence"/>
</dbReference>
<keyword evidence="2" id="KW-1185">Reference proteome</keyword>
<dbReference type="PANTHER" id="PTHR14256">
    <property type="entry name" value="NADH-UBIQUINONE OXIDOREDUCTASE MLRQ SUBUNIT"/>
    <property type="match status" value="1"/>
</dbReference>
<organism evidence="1 2">
    <name type="scientific">Clavelina lepadiformis</name>
    <name type="common">Light-bulb sea squirt</name>
    <name type="synonym">Ascidia lepadiformis</name>
    <dbReference type="NCBI Taxonomy" id="159417"/>
    <lineage>
        <taxon>Eukaryota</taxon>
        <taxon>Metazoa</taxon>
        <taxon>Chordata</taxon>
        <taxon>Tunicata</taxon>
        <taxon>Ascidiacea</taxon>
        <taxon>Aplousobranchia</taxon>
        <taxon>Clavelinidae</taxon>
        <taxon>Clavelina</taxon>
    </lineage>
</organism>
<dbReference type="Pfam" id="PF06522">
    <property type="entry name" value="B12D"/>
    <property type="match status" value="1"/>
</dbReference>
<gene>
    <name evidence="1" type="ORF">CVLEPA_LOCUS14771</name>
</gene>
<proteinExistence type="predicted"/>
<sequence length="107" mass="12257">MAFMNVVRNLQAQMKSHMALAPLAVSYGIGAALASGIMIYTSVSKADVSYNRWWNPIPHDKIDPTKVQQKLFVTSISKPCYQHDFPVEALRQEIYEGRDWNRDKPHH</sequence>
<dbReference type="EMBL" id="CAWYQH010000097">
    <property type="protein sequence ID" value="CAK8683732.1"/>
    <property type="molecule type" value="Genomic_DNA"/>
</dbReference>
<evidence type="ECO:0000313" key="1">
    <source>
        <dbReference type="EMBL" id="CAK8683732.1"/>
    </source>
</evidence>
<dbReference type="PANTHER" id="PTHR14256:SF3">
    <property type="entry name" value="NORMAL MUCOSA OF ESOPHAGUS-SPECIFIC GENE 1 PROTEIN"/>
    <property type="match status" value="1"/>
</dbReference>
<reference evidence="1 2" key="1">
    <citation type="submission" date="2024-02" db="EMBL/GenBank/DDBJ databases">
        <authorList>
            <person name="Daric V."/>
            <person name="Darras S."/>
        </authorList>
    </citation>
    <scope>NUCLEOTIDE SEQUENCE [LARGE SCALE GENOMIC DNA]</scope>
</reference>
<protein>
    <submittedName>
        <fullName evidence="1">Uncharacterized protein</fullName>
    </submittedName>
</protein>
<dbReference type="InterPro" id="IPR010530">
    <property type="entry name" value="B12D"/>
</dbReference>
<evidence type="ECO:0000313" key="2">
    <source>
        <dbReference type="Proteomes" id="UP001642483"/>
    </source>
</evidence>
<accession>A0ABP0FVY1</accession>
<name>A0ABP0FVY1_CLALP</name>